<evidence type="ECO:0000313" key="1">
    <source>
        <dbReference type="EMBL" id="TFK63707.1"/>
    </source>
</evidence>
<keyword evidence="2" id="KW-1185">Reference proteome</keyword>
<reference evidence="1 2" key="1">
    <citation type="journal article" date="2019" name="Nat. Ecol. Evol.">
        <title>Megaphylogeny resolves global patterns of mushroom evolution.</title>
        <authorList>
            <person name="Varga T."/>
            <person name="Krizsan K."/>
            <person name="Foldi C."/>
            <person name="Dima B."/>
            <person name="Sanchez-Garcia M."/>
            <person name="Sanchez-Ramirez S."/>
            <person name="Szollosi G.J."/>
            <person name="Szarkandi J.G."/>
            <person name="Papp V."/>
            <person name="Albert L."/>
            <person name="Andreopoulos W."/>
            <person name="Angelini C."/>
            <person name="Antonin V."/>
            <person name="Barry K.W."/>
            <person name="Bougher N.L."/>
            <person name="Buchanan P."/>
            <person name="Buyck B."/>
            <person name="Bense V."/>
            <person name="Catcheside P."/>
            <person name="Chovatia M."/>
            <person name="Cooper J."/>
            <person name="Damon W."/>
            <person name="Desjardin D."/>
            <person name="Finy P."/>
            <person name="Geml J."/>
            <person name="Haridas S."/>
            <person name="Hughes K."/>
            <person name="Justo A."/>
            <person name="Karasinski D."/>
            <person name="Kautmanova I."/>
            <person name="Kiss B."/>
            <person name="Kocsube S."/>
            <person name="Kotiranta H."/>
            <person name="LaButti K.M."/>
            <person name="Lechner B.E."/>
            <person name="Liimatainen K."/>
            <person name="Lipzen A."/>
            <person name="Lukacs Z."/>
            <person name="Mihaltcheva S."/>
            <person name="Morgado L.N."/>
            <person name="Niskanen T."/>
            <person name="Noordeloos M.E."/>
            <person name="Ohm R.A."/>
            <person name="Ortiz-Santana B."/>
            <person name="Ovrebo C."/>
            <person name="Racz N."/>
            <person name="Riley R."/>
            <person name="Savchenko A."/>
            <person name="Shiryaev A."/>
            <person name="Soop K."/>
            <person name="Spirin V."/>
            <person name="Szebenyi C."/>
            <person name="Tomsovsky M."/>
            <person name="Tulloss R.E."/>
            <person name="Uehling J."/>
            <person name="Grigoriev I.V."/>
            <person name="Vagvolgyi C."/>
            <person name="Papp T."/>
            <person name="Martin F.M."/>
            <person name="Miettinen O."/>
            <person name="Hibbett D.S."/>
            <person name="Nagy L.G."/>
        </authorList>
    </citation>
    <scope>NUCLEOTIDE SEQUENCE [LARGE SCALE GENOMIC DNA]</scope>
    <source>
        <strain evidence="1 2">NL-1719</strain>
    </source>
</reference>
<proteinExistence type="predicted"/>
<dbReference type="EMBL" id="ML208509">
    <property type="protein sequence ID" value="TFK63707.1"/>
    <property type="molecule type" value="Genomic_DNA"/>
</dbReference>
<accession>A0ACD3AD96</accession>
<sequence>MVTKMPTNSDQPPTIPFSSGQNASGSTIITPTPSSYIPIPTASGSQKETSRSNAHPYPIKTTSSALLSRSNSLTADTNRHLASALRYIPPASPSPTSSRLSFSGKPISHARDDSSNAVENDDIGASESGRGSRLIGRKHRYSRSLTASTEDLPRPLPAPPSFGFRGSTFVTPGRMSTSPTRTSDTGLPDHAEYTPLDDGADQEGLRTVKPKDIFNDGGRARAETLPTFAPSSAPAKVPRRAYKAPSVDVDLDISSLPPNPKDWTPSQLSIYLARALRNRDGESLERLPSRVVEDIAAFVREKRMWGRTFLRLEDEDLERYVSV</sequence>
<gene>
    <name evidence="1" type="ORF">BDN72DRAFT_305824</name>
</gene>
<evidence type="ECO:0000313" key="2">
    <source>
        <dbReference type="Proteomes" id="UP000308600"/>
    </source>
</evidence>
<protein>
    <submittedName>
        <fullName evidence="1">Uncharacterized protein</fullName>
    </submittedName>
</protein>
<name>A0ACD3AD96_9AGAR</name>
<organism evidence="1 2">
    <name type="scientific">Pluteus cervinus</name>
    <dbReference type="NCBI Taxonomy" id="181527"/>
    <lineage>
        <taxon>Eukaryota</taxon>
        <taxon>Fungi</taxon>
        <taxon>Dikarya</taxon>
        <taxon>Basidiomycota</taxon>
        <taxon>Agaricomycotina</taxon>
        <taxon>Agaricomycetes</taxon>
        <taxon>Agaricomycetidae</taxon>
        <taxon>Agaricales</taxon>
        <taxon>Pluteineae</taxon>
        <taxon>Pluteaceae</taxon>
        <taxon>Pluteus</taxon>
    </lineage>
</organism>
<dbReference type="Proteomes" id="UP000308600">
    <property type="component" value="Unassembled WGS sequence"/>
</dbReference>